<keyword evidence="3" id="KW-1185">Reference proteome</keyword>
<reference evidence="3" key="1">
    <citation type="submission" date="2024-07" db="EMBL/GenBank/DDBJ databases">
        <title>Two chromosome-level genome assemblies of Korean endemic species Abeliophyllum distichum and Forsythia ovata (Oleaceae).</title>
        <authorList>
            <person name="Jang H."/>
        </authorList>
    </citation>
    <scope>NUCLEOTIDE SEQUENCE [LARGE SCALE GENOMIC DNA]</scope>
</reference>
<feature type="coiled-coil region" evidence="1">
    <location>
        <begin position="86"/>
        <end position="120"/>
    </location>
</feature>
<organism evidence="2 3">
    <name type="scientific">Abeliophyllum distichum</name>
    <dbReference type="NCBI Taxonomy" id="126358"/>
    <lineage>
        <taxon>Eukaryota</taxon>
        <taxon>Viridiplantae</taxon>
        <taxon>Streptophyta</taxon>
        <taxon>Embryophyta</taxon>
        <taxon>Tracheophyta</taxon>
        <taxon>Spermatophyta</taxon>
        <taxon>Magnoliopsida</taxon>
        <taxon>eudicotyledons</taxon>
        <taxon>Gunneridae</taxon>
        <taxon>Pentapetalae</taxon>
        <taxon>asterids</taxon>
        <taxon>lamiids</taxon>
        <taxon>Lamiales</taxon>
        <taxon>Oleaceae</taxon>
        <taxon>Forsythieae</taxon>
        <taxon>Abeliophyllum</taxon>
    </lineage>
</organism>
<gene>
    <name evidence="2" type="ORF">Adt_05848</name>
</gene>
<proteinExistence type="predicted"/>
<dbReference type="Proteomes" id="UP001604336">
    <property type="component" value="Unassembled WGS sequence"/>
</dbReference>
<sequence>MSSTNTKLGFENIALWSKVGTLVLDQTVLKIKIEATTEDVGRAKKKVLEAQNMNKMVEDARKWAEERATVAEQTIASVKQDFDNMVLEKDKQLARAMDKLVRAKDELATVKASMAKAKASAVRLYKKKFSSTPKYTYLTTGFMEAGGNQLTENIQTVQPDWDLSFLQSAPAATPAPMPSTTFEVPPFFEPHAGGESPIPSRPIVEEPISADAEEVVGSRACILMFFVFAVMPHTYQ</sequence>
<dbReference type="AlphaFoldDB" id="A0ABD1V584"/>
<dbReference type="EMBL" id="JBFOLK010000002">
    <property type="protein sequence ID" value="KAL2532497.1"/>
    <property type="molecule type" value="Genomic_DNA"/>
</dbReference>
<comment type="caution">
    <text evidence="2">The sequence shown here is derived from an EMBL/GenBank/DDBJ whole genome shotgun (WGS) entry which is preliminary data.</text>
</comment>
<accession>A0ABD1V584</accession>
<evidence type="ECO:0000313" key="3">
    <source>
        <dbReference type="Proteomes" id="UP001604336"/>
    </source>
</evidence>
<evidence type="ECO:0000313" key="2">
    <source>
        <dbReference type="EMBL" id="KAL2532497.1"/>
    </source>
</evidence>
<keyword evidence="1" id="KW-0175">Coiled coil</keyword>
<protein>
    <submittedName>
        <fullName evidence="2">Uncharacterized protein</fullName>
    </submittedName>
</protein>
<name>A0ABD1V584_9LAMI</name>
<evidence type="ECO:0000256" key="1">
    <source>
        <dbReference type="SAM" id="Coils"/>
    </source>
</evidence>